<name>A0ABS2Q3Q1_9BACL</name>
<reference evidence="2 3" key="1">
    <citation type="submission" date="2021-01" db="EMBL/GenBank/DDBJ databases">
        <title>Genomic Encyclopedia of Type Strains, Phase IV (KMG-IV): sequencing the most valuable type-strain genomes for metagenomic binning, comparative biology and taxonomic classification.</title>
        <authorList>
            <person name="Goeker M."/>
        </authorList>
    </citation>
    <scope>NUCLEOTIDE SEQUENCE [LARGE SCALE GENOMIC DNA]</scope>
    <source>
        <strain evidence="2 3">DSM 28236</strain>
    </source>
</reference>
<feature type="chain" id="PRO_5045991868" description="RlpA-like protein double-psi beta-barrel domain-containing protein" evidence="1">
    <location>
        <begin position="28"/>
        <end position="120"/>
    </location>
</feature>
<sequence length="120" mass="12787">MKKVLASFTVLAILLSGSLALIGHSQAKTVKGNITYYYGEGKIGAHGKKLASHDCALKIGFDNPPAGTKIKVVSDKGKQATVYKWDMGRLPNAVIDVMPGVFKTLAGSLSYGVIHGKYTY</sequence>
<feature type="signal peptide" evidence="1">
    <location>
        <begin position="1"/>
        <end position="27"/>
    </location>
</feature>
<proteinExistence type="predicted"/>
<evidence type="ECO:0000313" key="3">
    <source>
        <dbReference type="Proteomes" id="UP000808914"/>
    </source>
</evidence>
<evidence type="ECO:0000256" key="1">
    <source>
        <dbReference type="SAM" id="SignalP"/>
    </source>
</evidence>
<dbReference type="EMBL" id="JAFBER010000023">
    <property type="protein sequence ID" value="MBM7646570.1"/>
    <property type="molecule type" value="Genomic_DNA"/>
</dbReference>
<keyword evidence="3" id="KW-1185">Reference proteome</keyword>
<comment type="caution">
    <text evidence="2">The sequence shown here is derived from an EMBL/GenBank/DDBJ whole genome shotgun (WGS) entry which is preliminary data.</text>
</comment>
<organism evidence="2 3">
    <name type="scientific">Scopulibacillus daqui</name>
    <dbReference type="NCBI Taxonomy" id="1469162"/>
    <lineage>
        <taxon>Bacteria</taxon>
        <taxon>Bacillati</taxon>
        <taxon>Bacillota</taxon>
        <taxon>Bacilli</taxon>
        <taxon>Bacillales</taxon>
        <taxon>Sporolactobacillaceae</taxon>
        <taxon>Scopulibacillus</taxon>
    </lineage>
</organism>
<evidence type="ECO:0008006" key="4">
    <source>
        <dbReference type="Google" id="ProtNLM"/>
    </source>
</evidence>
<protein>
    <recommendedName>
        <fullName evidence="4">RlpA-like protein double-psi beta-barrel domain-containing protein</fullName>
    </recommendedName>
</protein>
<evidence type="ECO:0000313" key="2">
    <source>
        <dbReference type="EMBL" id="MBM7646570.1"/>
    </source>
</evidence>
<dbReference type="RefSeq" id="WP_205004453.1">
    <property type="nucleotide sequence ID" value="NZ_JAFBER010000023.1"/>
</dbReference>
<keyword evidence="1" id="KW-0732">Signal</keyword>
<gene>
    <name evidence="2" type="ORF">JOD45_002800</name>
</gene>
<dbReference type="Proteomes" id="UP000808914">
    <property type="component" value="Unassembled WGS sequence"/>
</dbReference>
<accession>A0ABS2Q3Q1</accession>